<reference evidence="2" key="1">
    <citation type="submission" date="2017-09" db="EMBL/GenBank/DDBJ databases">
        <title>Depth-based differentiation of microbial function through sediment-hosted aquifers and enrichment of novel symbionts in the deep terrestrial subsurface.</title>
        <authorList>
            <person name="Probst A.J."/>
            <person name="Ladd B."/>
            <person name="Jarett J.K."/>
            <person name="Geller-Mcgrath D.E."/>
            <person name="Sieber C.M.K."/>
            <person name="Emerson J.B."/>
            <person name="Anantharaman K."/>
            <person name="Thomas B.C."/>
            <person name="Malmstrom R."/>
            <person name="Stieglmeier M."/>
            <person name="Klingl A."/>
            <person name="Woyke T."/>
            <person name="Ryan C.M."/>
            <person name="Banfield J.F."/>
        </authorList>
    </citation>
    <scope>NUCLEOTIDE SEQUENCE [LARGE SCALE GENOMIC DNA]</scope>
</reference>
<proteinExistence type="predicted"/>
<dbReference type="AlphaFoldDB" id="A0A2H0W5N2"/>
<dbReference type="Proteomes" id="UP000229056">
    <property type="component" value="Unassembled WGS sequence"/>
</dbReference>
<comment type="caution">
    <text evidence="1">The sequence shown here is derived from an EMBL/GenBank/DDBJ whole genome shotgun (WGS) entry which is preliminary data.</text>
</comment>
<evidence type="ECO:0000313" key="1">
    <source>
        <dbReference type="EMBL" id="PIS05911.1"/>
    </source>
</evidence>
<organism evidence="1 2">
    <name type="scientific">Candidatus Buchananbacteria bacterium CG10_big_fil_rev_8_21_14_0_10_33_19</name>
    <dbReference type="NCBI Taxonomy" id="1974525"/>
    <lineage>
        <taxon>Bacteria</taxon>
        <taxon>Candidatus Buchananiibacteriota</taxon>
    </lineage>
</organism>
<accession>A0A2H0W5N2</accession>
<evidence type="ECO:0000313" key="2">
    <source>
        <dbReference type="Proteomes" id="UP000229056"/>
    </source>
</evidence>
<gene>
    <name evidence="1" type="ORF">COT80_04040</name>
</gene>
<sequence>MPMSLRHSHGLQEPGRRDYVNIVLAAFNSFRSITPVGYLSTPITSGQLLYQVLQSYGVKDLNELVAIDEDILIREIITPNALSGIALGDKLARDWKIPIIVPPVFESERWRKYNRDWEEKDYMHIWYQVIREMVGHMIMRNGWHYSNGGVSEFVHAVQLRLRLLPDLSGSSNNTFPKYLPFDLYLDSFAELEIEFPELPMIITDQYGDIITIEAGVELITTAIINLYNRKFKPQKLLVALMHLMGMIYSVNSHLEDGKYEVAGISAPNNCFNMDNINNYWLKAISISGENDREIYQICHS</sequence>
<dbReference type="EMBL" id="PEZY01000012">
    <property type="protein sequence ID" value="PIS05911.1"/>
    <property type="molecule type" value="Genomic_DNA"/>
</dbReference>
<name>A0A2H0W5N2_9BACT</name>
<protein>
    <submittedName>
        <fullName evidence="1">Uncharacterized protein</fullName>
    </submittedName>
</protein>